<reference evidence="2" key="1">
    <citation type="submission" date="2021-10" db="EMBL/GenBank/DDBJ databases">
        <title>De novo Genome Assembly of Clathrus columnatus (Basidiomycota, Fungi) Using Illumina and Nanopore Sequence Data.</title>
        <authorList>
            <person name="Ogiso-Tanaka E."/>
            <person name="Itagaki H."/>
            <person name="Hosoya T."/>
            <person name="Hosaka K."/>
        </authorList>
    </citation>
    <scope>NUCLEOTIDE SEQUENCE</scope>
    <source>
        <strain evidence="2">MO-923</strain>
    </source>
</reference>
<sequence length="1455" mass="164765">MNEALVSAHSFVRALKAPTDPPHEEWPTKIRLARAAWENNSVRIQRKAGIILEWLLPLFTKAISKTDSQTQPVLSHFHWELLADVLSNPGDTPIAPIVLHFPIASYLSTIFIACRSLPPESADTLFLQVHRSLTILWPMSTQTGLDMLSECFWASLSVIKSPSSTYANPHVVAVMVLVWNYFQQNFDMVSASQKKKVYTAFSQHIADWLFALQSNLESIHTEQIYRIGKQVLSNVDSLRFIVDAKQTTSLSPSSFLFNENVKSDHLTRLSLLRILPRLYKDYLENLHIYQYVIFPSSLNAAQVQDRFTEIGTNFAIQILRSLESLESPDDQLQLWDVTVNVLLISEQEQITTIKEKTEWMSYLCSLRQRALAVLNNSWDETQAVLLRHSLDVLSFLHRVEPELINPILPSILERVALSLVTQRQSSPQVTESASILLNQLLSFSSKTRTLHAFIAMLQEVLKCSFPHVSDMDAQKIYQFSICSPLMSFTFFDKLKYALLTFISPGQAKAIIEGTKVVLMECVKSYSSASSLKRRKLLGGQGSIPVPSGGSEIGIVSFCLLVRFNSVIVEALVHEDMSNDVQGSTGYLDALDDCVSTVLDRLLSSSKNFNPEGTPLLKKRKESTGELLEWSDQCFLESLLRLSYDLFVHYDYHNSRKTPKTILSYTDTMTTFMQEKLIPDLQLEIGRWFTYAATRTISRQESKDKYLDTLLDYIEQHGTLKNLQSNGEVLYPSSSHVALVLLGYLLENRLPEIDAFASRLQLERIVRLLIRHIDCMRPNYLSIGAIIDRLFQRASFWEMQNIKATLQSVLDQETSFLISKHAPVTPNMDWSILRQSIKCSPSDMERVAVIYKLSLRFPSNYLSKKSRDDLILKALNADVFTDISHLQEHPTVCNKEINVACRAFLSKSWNEQPSKLLEELVLAPSWMDYFFGKKFPVEDPFHQEKLNGMRVAILRLAIQNTLKGDTLPLDNILRASLNYEVKLGQDLNDMLIRSPLVLLINSIIDSTKRSRLYETTISLINEIRTHLNRWLEPSIEQLLRADSNTFGSSGGIVKGWKMFLSLTTWILDEPPEPSNLESISQRLFRRTIQLVSSPYVDSEFCSDILSIVLIQSKLSRGNGVLETAGFLAGYLLMCSARPPSSFDKPLSQLCKALTLGQYEALLDSLAEYLEKQVTKVVLHVALHASILLLKQAPEKSSKISSNYVSRCLRVLTNTDVSRLSSPEIHQVLVFLRFQCSERAITLQTLDVSGILTIIHSMTDGSPDHNTNTSYSIFQNVVSILDDLVRLRHDLLNSFFPHISEILRRLISLLRTIRPQLGTKQYRLLANAYPRWINPLESFGESGGAGHLARLLTMFTTKTLVRSRGNNELPKAASLARSFARHAPYVLLAYLQAASDPLTYMTAQVRKELQPGLFALCAMTGEHGRDTLMIQNLSAEQKVLLKTLWGNYVKQKYTGKG</sequence>
<feature type="domain" description="Nucleolar 27S pre-rRNA processing Urb2/Npa2 C-terminal" evidence="1">
    <location>
        <begin position="1225"/>
        <end position="1454"/>
    </location>
</feature>
<evidence type="ECO:0000313" key="2">
    <source>
        <dbReference type="EMBL" id="GJJ11291.1"/>
    </source>
</evidence>
<dbReference type="Pfam" id="PF10441">
    <property type="entry name" value="Urb2"/>
    <property type="match status" value="1"/>
</dbReference>
<dbReference type="Proteomes" id="UP001050691">
    <property type="component" value="Unassembled WGS sequence"/>
</dbReference>
<dbReference type="InterPro" id="IPR018849">
    <property type="entry name" value="Urb2/Npa2_C"/>
</dbReference>
<proteinExistence type="predicted"/>
<evidence type="ECO:0000313" key="3">
    <source>
        <dbReference type="Proteomes" id="UP001050691"/>
    </source>
</evidence>
<comment type="caution">
    <text evidence="2">The sequence shown here is derived from an EMBL/GenBank/DDBJ whole genome shotgun (WGS) entry which is preliminary data.</text>
</comment>
<name>A0AAV5AE89_9AGAM</name>
<organism evidence="2 3">
    <name type="scientific">Clathrus columnatus</name>
    <dbReference type="NCBI Taxonomy" id="1419009"/>
    <lineage>
        <taxon>Eukaryota</taxon>
        <taxon>Fungi</taxon>
        <taxon>Dikarya</taxon>
        <taxon>Basidiomycota</taxon>
        <taxon>Agaricomycotina</taxon>
        <taxon>Agaricomycetes</taxon>
        <taxon>Phallomycetidae</taxon>
        <taxon>Phallales</taxon>
        <taxon>Clathraceae</taxon>
        <taxon>Clathrus</taxon>
    </lineage>
</organism>
<protein>
    <recommendedName>
        <fullName evidence="1">Nucleolar 27S pre-rRNA processing Urb2/Npa2 C-terminal domain-containing protein</fullName>
    </recommendedName>
</protein>
<dbReference type="EMBL" id="BPWL01000006">
    <property type="protein sequence ID" value="GJJ11291.1"/>
    <property type="molecule type" value="Genomic_DNA"/>
</dbReference>
<keyword evidence="3" id="KW-1185">Reference proteome</keyword>
<evidence type="ECO:0000259" key="1">
    <source>
        <dbReference type="Pfam" id="PF10441"/>
    </source>
</evidence>
<accession>A0AAV5AE89</accession>
<gene>
    <name evidence="2" type="ORF">Clacol_005523</name>
</gene>